<sequence>MDGILVHNPRHAREWWGVLRDSRGSVEHMDVEQADLHAVKVTSENFQGLGWWLSLHCCTCIRFPQVGEPTS</sequence>
<dbReference type="Proteomes" id="UP000323506">
    <property type="component" value="Chromosome D03"/>
</dbReference>
<proteinExistence type="predicted"/>
<dbReference type="EMBL" id="CM017703">
    <property type="protein sequence ID" value="TYG75743.1"/>
    <property type="molecule type" value="Genomic_DNA"/>
</dbReference>
<organism evidence="1 2">
    <name type="scientific">Gossypium darwinii</name>
    <name type="common">Darwin's cotton</name>
    <name type="synonym">Gossypium barbadense var. darwinii</name>
    <dbReference type="NCBI Taxonomy" id="34276"/>
    <lineage>
        <taxon>Eukaryota</taxon>
        <taxon>Viridiplantae</taxon>
        <taxon>Streptophyta</taxon>
        <taxon>Embryophyta</taxon>
        <taxon>Tracheophyta</taxon>
        <taxon>Spermatophyta</taxon>
        <taxon>Magnoliopsida</taxon>
        <taxon>eudicotyledons</taxon>
        <taxon>Gunneridae</taxon>
        <taxon>Pentapetalae</taxon>
        <taxon>rosids</taxon>
        <taxon>malvids</taxon>
        <taxon>Malvales</taxon>
        <taxon>Malvaceae</taxon>
        <taxon>Malvoideae</taxon>
        <taxon>Gossypium</taxon>
    </lineage>
</organism>
<dbReference type="AlphaFoldDB" id="A0A5D2D608"/>
<protein>
    <submittedName>
        <fullName evidence="1">Uncharacterized protein</fullName>
    </submittedName>
</protein>
<accession>A0A5D2D608</accession>
<name>A0A5D2D608_GOSDA</name>
<evidence type="ECO:0000313" key="1">
    <source>
        <dbReference type="EMBL" id="TYG75743.1"/>
    </source>
</evidence>
<evidence type="ECO:0000313" key="2">
    <source>
        <dbReference type="Proteomes" id="UP000323506"/>
    </source>
</evidence>
<gene>
    <name evidence="1" type="ORF">ES288_D03G057300v1</name>
</gene>
<reference evidence="1 2" key="1">
    <citation type="submission" date="2019-06" db="EMBL/GenBank/DDBJ databases">
        <title>WGS assembly of Gossypium darwinii.</title>
        <authorList>
            <person name="Chen Z.J."/>
            <person name="Sreedasyam A."/>
            <person name="Ando A."/>
            <person name="Song Q."/>
            <person name="De L."/>
            <person name="Hulse-Kemp A."/>
            <person name="Ding M."/>
            <person name="Ye W."/>
            <person name="Kirkbride R."/>
            <person name="Jenkins J."/>
            <person name="Plott C."/>
            <person name="Lovell J."/>
            <person name="Lin Y.-M."/>
            <person name="Vaughn R."/>
            <person name="Liu B."/>
            <person name="Li W."/>
            <person name="Simpson S."/>
            <person name="Scheffler B."/>
            <person name="Saski C."/>
            <person name="Grover C."/>
            <person name="Hu G."/>
            <person name="Conover J."/>
            <person name="Carlson J."/>
            <person name="Shu S."/>
            <person name="Boston L."/>
            <person name="Williams M."/>
            <person name="Peterson D."/>
            <person name="Mcgee K."/>
            <person name="Jones D."/>
            <person name="Wendel J."/>
            <person name="Stelly D."/>
            <person name="Grimwood J."/>
            <person name="Schmutz J."/>
        </authorList>
    </citation>
    <scope>NUCLEOTIDE SEQUENCE [LARGE SCALE GENOMIC DNA]</scope>
    <source>
        <strain evidence="1">1808015.09</strain>
    </source>
</reference>
<keyword evidence="2" id="KW-1185">Reference proteome</keyword>